<dbReference type="PROSITE" id="PS50600">
    <property type="entry name" value="ULP_PROTEASE"/>
    <property type="match status" value="1"/>
</dbReference>
<organism evidence="6 7">
    <name type="scientific">Brassica rapa subsp. trilocularis</name>
    <dbReference type="NCBI Taxonomy" id="1813537"/>
    <lineage>
        <taxon>Eukaryota</taxon>
        <taxon>Viridiplantae</taxon>
        <taxon>Streptophyta</taxon>
        <taxon>Embryophyta</taxon>
        <taxon>Tracheophyta</taxon>
        <taxon>Spermatophyta</taxon>
        <taxon>Magnoliopsida</taxon>
        <taxon>eudicotyledons</taxon>
        <taxon>Gunneridae</taxon>
        <taxon>Pentapetalae</taxon>
        <taxon>rosids</taxon>
        <taxon>malvids</taxon>
        <taxon>Brassicales</taxon>
        <taxon>Brassicaceae</taxon>
        <taxon>Brassiceae</taxon>
        <taxon>Brassica</taxon>
    </lineage>
</organism>
<dbReference type="SUPFAM" id="SSF54001">
    <property type="entry name" value="Cysteine proteinases"/>
    <property type="match status" value="1"/>
</dbReference>
<comment type="caution">
    <text evidence="6">The sequence shown here is derived from an EMBL/GenBank/DDBJ whole genome shotgun (WGS) entry which is preliminary data.</text>
</comment>
<evidence type="ECO:0000313" key="6">
    <source>
        <dbReference type="EMBL" id="KAG5410749.1"/>
    </source>
</evidence>
<feature type="compositionally biased region" description="Polar residues" evidence="4">
    <location>
        <begin position="473"/>
        <end position="484"/>
    </location>
</feature>
<dbReference type="Gene3D" id="3.40.395.10">
    <property type="entry name" value="Adenoviral Proteinase, Chain A"/>
    <property type="match status" value="1"/>
</dbReference>
<dbReference type="InterPro" id="IPR038765">
    <property type="entry name" value="Papain-like_cys_pep_sf"/>
</dbReference>
<reference evidence="6 7" key="1">
    <citation type="submission" date="2021-03" db="EMBL/GenBank/DDBJ databases">
        <authorList>
            <person name="King G.J."/>
            <person name="Bancroft I."/>
            <person name="Baten A."/>
            <person name="Bloomfield J."/>
            <person name="Borpatragohain P."/>
            <person name="He Z."/>
            <person name="Irish N."/>
            <person name="Irwin J."/>
            <person name="Liu K."/>
            <person name="Mauleon R.P."/>
            <person name="Moore J."/>
            <person name="Morris R."/>
            <person name="Ostergaard L."/>
            <person name="Wang B."/>
            <person name="Wells R."/>
        </authorList>
    </citation>
    <scope>NUCLEOTIDE SEQUENCE [LARGE SCALE GENOMIC DNA]</scope>
    <source>
        <strain evidence="6">R-o-18</strain>
        <tissue evidence="6">Leaf</tissue>
    </source>
</reference>
<gene>
    <name evidence="6" type="primary">A02p037570.1_BraROA</name>
    <name evidence="6" type="ORF">IGI04_007068</name>
</gene>
<keyword evidence="2" id="KW-0645">Protease</keyword>
<keyword evidence="3" id="KW-0378">Hydrolase</keyword>
<evidence type="ECO:0000256" key="2">
    <source>
        <dbReference type="ARBA" id="ARBA00022670"/>
    </source>
</evidence>
<feature type="compositionally biased region" description="Basic and acidic residues" evidence="4">
    <location>
        <begin position="410"/>
        <end position="463"/>
    </location>
</feature>
<evidence type="ECO:0000256" key="3">
    <source>
        <dbReference type="ARBA" id="ARBA00022801"/>
    </source>
</evidence>
<proteinExistence type="inferred from homology"/>
<feature type="region of interest" description="Disordered" evidence="4">
    <location>
        <begin position="187"/>
        <end position="221"/>
    </location>
</feature>
<evidence type="ECO:0000259" key="5">
    <source>
        <dbReference type="PROSITE" id="PS50600"/>
    </source>
</evidence>
<protein>
    <recommendedName>
        <fullName evidence="5">Ubiquitin-like protease family profile domain-containing protein</fullName>
    </recommendedName>
</protein>
<name>A0ABQ7NIR3_BRACM</name>
<dbReference type="Pfam" id="PF02902">
    <property type="entry name" value="Peptidase_C48"/>
    <property type="match status" value="1"/>
</dbReference>
<dbReference type="Proteomes" id="UP000823674">
    <property type="component" value="Chromosome A02"/>
</dbReference>
<keyword evidence="7" id="KW-1185">Reference proteome</keyword>
<comment type="similarity">
    <text evidence="1">Belongs to the peptidase C48 family.</text>
</comment>
<evidence type="ECO:0000256" key="1">
    <source>
        <dbReference type="ARBA" id="ARBA00005234"/>
    </source>
</evidence>
<dbReference type="EMBL" id="JADBGQ010000002">
    <property type="protein sequence ID" value="KAG5410749.1"/>
    <property type="molecule type" value="Genomic_DNA"/>
</dbReference>
<evidence type="ECO:0000256" key="4">
    <source>
        <dbReference type="SAM" id="MobiDB-lite"/>
    </source>
</evidence>
<accession>A0ABQ7NIR3</accession>
<evidence type="ECO:0000313" key="7">
    <source>
        <dbReference type="Proteomes" id="UP000823674"/>
    </source>
</evidence>
<dbReference type="InterPro" id="IPR003653">
    <property type="entry name" value="Peptidase_C48_C"/>
</dbReference>
<feature type="compositionally biased region" description="Basic and acidic residues" evidence="4">
    <location>
        <begin position="187"/>
        <end position="203"/>
    </location>
</feature>
<sequence length="754" mass="86553">MDHAKNYYSDLSKAETGKSRPHSYGDIGRRQSTFSVVTSSLFSSFGRSVTSLFWTSTSPLSDGKKNSSPTRAMPARLVMNLHEFETYPWGRLAFKWLVDSVKCKDLTSNCYTIDEFVQVLQTRVFKYVAKEIGEMYPTWDNDAVDVSVKNLVEFMFAKPEWKWTLECWQAQGTKQWTIPVYVKKEPHQRPVKEESRAPKKARTEAGTSEDPIEPPLESSAAKNGLMREEIELMFKEMTKVVTAGIGQCVKEIKLLGDRMEAMEKIVGINTKDTQEMTKVVTDGIGQGVKEIKLLGDRMEAMEKIVGINKKNTDNNEIQLTVSELKQNKHPQEPEVRMEAMEKKVGINQKDTDDKARREPGVSTKPPFKIQMVRNTDDKARREPGVSTNPPTVVYLVLPYVRLLDLSESVNGDKRERENTEPGGMKEKSVIILDKTKATKSDLKKEEGRRDKQKDTIMELCRAKSERKRKLAASQKSPFQGNSTAKTDRSNQEDWDHRLTYERKPLGSQSLWFTMLRTPQKWLLSSVSLLNSTSRPEVFPKSSWSLHVVLLKSFRTLPGVFPKSSMSLPKEDFVDSSLSLPGVFLLVMFLMLHMDGFLHLLRLRYSEHPEHFRSDRLCFLYHHFGQMWINKYVDFKSSEPDMNGLGRRLPPGAFDHCAGLVPEFRKSNLRWGKDVDDIYAPVNYINEHWIAIWVSVPKKHSTIWDSIPTHIKDGPLAELMEPFTTMIPYTLKSQFELSKAIRLLKPVRKAKYLKH</sequence>
<feature type="domain" description="Ubiquitin-like protease family profile" evidence="5">
    <location>
        <begin position="565"/>
        <end position="754"/>
    </location>
</feature>
<feature type="compositionally biased region" description="Basic and acidic residues" evidence="4">
    <location>
        <begin position="485"/>
        <end position="494"/>
    </location>
</feature>
<feature type="region of interest" description="Disordered" evidence="4">
    <location>
        <begin position="410"/>
        <end position="494"/>
    </location>
</feature>
<feature type="region of interest" description="Disordered" evidence="4">
    <location>
        <begin position="1"/>
        <end position="26"/>
    </location>
</feature>